<dbReference type="Pfam" id="PF00196">
    <property type="entry name" value="GerE"/>
    <property type="match status" value="1"/>
</dbReference>
<keyword evidence="1" id="KW-0805">Transcription regulation</keyword>
<evidence type="ECO:0000313" key="5">
    <source>
        <dbReference type="EMBL" id="WUI83710.1"/>
    </source>
</evidence>
<keyword evidence="2" id="KW-0238">DNA-binding</keyword>
<dbReference type="PANTHER" id="PTHR44688">
    <property type="entry name" value="DNA-BINDING TRANSCRIPTIONAL ACTIVATOR DEVR_DOSR"/>
    <property type="match status" value="1"/>
</dbReference>
<gene>
    <name evidence="5" type="ORF">OG375_05030</name>
</gene>
<dbReference type="CDD" id="cd06170">
    <property type="entry name" value="LuxR_C_like"/>
    <property type="match status" value="1"/>
</dbReference>
<keyword evidence="6" id="KW-1185">Reference proteome</keyword>
<dbReference type="SUPFAM" id="SSF46894">
    <property type="entry name" value="C-terminal effector domain of the bipartite response regulators"/>
    <property type="match status" value="1"/>
</dbReference>
<keyword evidence="3" id="KW-0804">Transcription</keyword>
<evidence type="ECO:0000256" key="3">
    <source>
        <dbReference type="ARBA" id="ARBA00023163"/>
    </source>
</evidence>
<evidence type="ECO:0000259" key="4">
    <source>
        <dbReference type="PROSITE" id="PS50043"/>
    </source>
</evidence>
<dbReference type="InterPro" id="IPR016032">
    <property type="entry name" value="Sig_transdc_resp-reg_C-effctor"/>
</dbReference>
<proteinExistence type="predicted"/>
<dbReference type="Proteomes" id="UP001346877">
    <property type="component" value="Chromosome"/>
</dbReference>
<dbReference type="PROSITE" id="PS50043">
    <property type="entry name" value="HTH_LUXR_2"/>
    <property type="match status" value="1"/>
</dbReference>
<evidence type="ECO:0000256" key="2">
    <source>
        <dbReference type="ARBA" id="ARBA00023125"/>
    </source>
</evidence>
<dbReference type="PANTHER" id="PTHR44688:SF16">
    <property type="entry name" value="DNA-BINDING TRANSCRIPTIONAL ACTIVATOR DEVR_DOSR"/>
    <property type="match status" value="1"/>
</dbReference>
<dbReference type="Gene3D" id="3.40.50.2300">
    <property type="match status" value="1"/>
</dbReference>
<accession>A0ABZ1PIS2</accession>
<sequence>MAETRVLVQAADALVGAGLSSHLATHPDIVVVTAGDCDVIVVQAERFTAEVVTTLRLMAATADRPVVLVIPDIDESQLITAVECQVVAILPRASVDRDRLVRSVLAVAAGGGIMPPQLIGRLLAHFRQMQQEVLLPNGLTLSGLTSREIEVLRLMADGLDTAEIAEEMRYSVRTVKSVIYGVMDRHKLRNRSHAVAYAVRAGLI</sequence>
<organism evidence="5 6">
    <name type="scientific">Micromonospora zamorensis</name>
    <dbReference type="NCBI Taxonomy" id="709883"/>
    <lineage>
        <taxon>Bacteria</taxon>
        <taxon>Bacillati</taxon>
        <taxon>Actinomycetota</taxon>
        <taxon>Actinomycetes</taxon>
        <taxon>Micromonosporales</taxon>
        <taxon>Micromonosporaceae</taxon>
        <taxon>Micromonospora</taxon>
    </lineage>
</organism>
<dbReference type="InterPro" id="IPR000792">
    <property type="entry name" value="Tscrpt_reg_LuxR_C"/>
</dbReference>
<evidence type="ECO:0000313" key="6">
    <source>
        <dbReference type="Proteomes" id="UP001346877"/>
    </source>
</evidence>
<feature type="domain" description="HTH luxR-type" evidence="4">
    <location>
        <begin position="137"/>
        <end position="202"/>
    </location>
</feature>
<dbReference type="RefSeq" id="WP_312877278.1">
    <property type="nucleotide sequence ID" value="NZ_CP107936.1"/>
</dbReference>
<dbReference type="SMART" id="SM00421">
    <property type="entry name" value="HTH_LUXR"/>
    <property type="match status" value="1"/>
</dbReference>
<reference evidence="5 6" key="1">
    <citation type="submission" date="2022-10" db="EMBL/GenBank/DDBJ databases">
        <title>The complete genomes of actinobacterial strains from the NBC collection.</title>
        <authorList>
            <person name="Joergensen T.S."/>
            <person name="Alvarez Arevalo M."/>
            <person name="Sterndorff E.B."/>
            <person name="Faurdal D."/>
            <person name="Vuksanovic O."/>
            <person name="Mourched A.-S."/>
            <person name="Charusanti P."/>
            <person name="Shaw S."/>
            <person name="Blin K."/>
            <person name="Weber T."/>
        </authorList>
    </citation>
    <scope>NUCLEOTIDE SEQUENCE [LARGE SCALE GENOMIC DNA]</scope>
    <source>
        <strain evidence="5 6">NBC_00396</strain>
    </source>
</reference>
<dbReference type="PRINTS" id="PR00038">
    <property type="entry name" value="HTHLUXR"/>
</dbReference>
<protein>
    <submittedName>
        <fullName evidence="5">Response regulator transcription factor</fullName>
    </submittedName>
</protein>
<evidence type="ECO:0000256" key="1">
    <source>
        <dbReference type="ARBA" id="ARBA00023015"/>
    </source>
</evidence>
<dbReference type="EMBL" id="CP107941">
    <property type="protein sequence ID" value="WUI83710.1"/>
    <property type="molecule type" value="Genomic_DNA"/>
</dbReference>
<name>A0ABZ1PIS2_9ACTN</name>